<dbReference type="InterPro" id="IPR054351">
    <property type="entry name" value="NADH_UbQ_OxRdtase_ferredoxin"/>
</dbReference>
<dbReference type="Gene3D" id="3.10.20.740">
    <property type="match status" value="1"/>
</dbReference>
<dbReference type="PROSITE" id="PS51379">
    <property type="entry name" value="4FE4S_FER_2"/>
    <property type="match status" value="1"/>
</dbReference>
<protein>
    <submittedName>
        <fullName evidence="3">2Fe-2S iron-sulfur cluster-binding protein</fullName>
    </submittedName>
</protein>
<dbReference type="SUPFAM" id="SSF54292">
    <property type="entry name" value="2Fe-2S ferredoxin-like"/>
    <property type="match status" value="1"/>
</dbReference>
<evidence type="ECO:0000259" key="1">
    <source>
        <dbReference type="PROSITE" id="PS51085"/>
    </source>
</evidence>
<reference evidence="3" key="1">
    <citation type="submission" date="2022-06" db="EMBL/GenBank/DDBJ databases">
        <title>Complete genome sequence and characterization of Cupriavidus gilardii QJ1 isolated from contaminating cells.</title>
        <authorList>
            <person name="Qi J."/>
        </authorList>
    </citation>
    <scope>NUCLEOTIDE SEQUENCE</scope>
    <source>
        <strain evidence="3">QJ1</strain>
    </source>
</reference>
<evidence type="ECO:0000313" key="3">
    <source>
        <dbReference type="EMBL" id="USE78593.1"/>
    </source>
</evidence>
<keyword evidence="4" id="KW-1185">Reference proteome</keyword>
<dbReference type="EMBL" id="CP098736">
    <property type="protein sequence ID" value="USE78593.1"/>
    <property type="molecule type" value="Genomic_DNA"/>
</dbReference>
<dbReference type="RefSeq" id="WP_252252475.1">
    <property type="nucleotide sequence ID" value="NZ_CP098736.1"/>
</dbReference>
<organism evidence="3 4">
    <name type="scientific">Cupriavidus gilardii</name>
    <dbReference type="NCBI Taxonomy" id="82541"/>
    <lineage>
        <taxon>Bacteria</taxon>
        <taxon>Pseudomonadati</taxon>
        <taxon>Pseudomonadota</taxon>
        <taxon>Betaproteobacteria</taxon>
        <taxon>Burkholderiales</taxon>
        <taxon>Burkholderiaceae</taxon>
        <taxon>Cupriavidus</taxon>
    </lineage>
</organism>
<gene>
    <name evidence="3" type="ORF">NDR89_18190</name>
</gene>
<dbReference type="PROSITE" id="PS51085">
    <property type="entry name" value="2FE2S_FER_2"/>
    <property type="match status" value="1"/>
</dbReference>
<dbReference type="InterPro" id="IPR017896">
    <property type="entry name" value="4Fe4S_Fe-S-bd"/>
</dbReference>
<feature type="domain" description="2Fe-2S ferredoxin-type" evidence="1">
    <location>
        <begin position="1"/>
        <end position="78"/>
    </location>
</feature>
<evidence type="ECO:0000259" key="2">
    <source>
        <dbReference type="PROSITE" id="PS51379"/>
    </source>
</evidence>
<dbReference type="Proteomes" id="UP001056648">
    <property type="component" value="Chromosome 2"/>
</dbReference>
<dbReference type="SUPFAM" id="SSF54862">
    <property type="entry name" value="4Fe-4S ferredoxins"/>
    <property type="match status" value="1"/>
</dbReference>
<dbReference type="InterPro" id="IPR001041">
    <property type="entry name" value="2Fe-2S_ferredoxin-type"/>
</dbReference>
<evidence type="ECO:0000313" key="4">
    <source>
        <dbReference type="Proteomes" id="UP001056648"/>
    </source>
</evidence>
<dbReference type="Pfam" id="PF22117">
    <property type="entry name" value="Fer4_Nqo3"/>
    <property type="match status" value="1"/>
</dbReference>
<dbReference type="Pfam" id="PF13510">
    <property type="entry name" value="Fer2_4"/>
    <property type="match status" value="1"/>
</dbReference>
<dbReference type="InterPro" id="IPR036010">
    <property type="entry name" value="2Fe-2S_ferredoxin-like_sf"/>
</dbReference>
<name>A0ABY4VTB2_9BURK</name>
<feature type="domain" description="4Fe-4S ferredoxin-type" evidence="2">
    <location>
        <begin position="135"/>
        <end position="164"/>
    </location>
</feature>
<sequence>MLSLTIDGKAVSASRGQTVLQAARLHGIEIPTLCHHPDLSPVGSCRLCVVEIVGDAPFATACMLPVRENMAVRTSTPAIVQARRAVLEMLLVRYDDEAQPETNSEFMRWVRQYGARRPALPQTPARFAADTDPHPFIRVDLNKCILCTRCVRACADVQGRFVWGVAGRGEAAHIVAGSTPPCWKPAASHAALARRSVPPERWPTEMRCNNKAPIERSQRSAPIAAWVVAWTSMYGKRRSYA</sequence>
<proteinExistence type="predicted"/>
<dbReference type="Gene3D" id="3.30.70.20">
    <property type="match status" value="1"/>
</dbReference>
<dbReference type="CDD" id="cd00207">
    <property type="entry name" value="fer2"/>
    <property type="match status" value="1"/>
</dbReference>
<accession>A0ABY4VTB2</accession>